<dbReference type="Proteomes" id="UP001515500">
    <property type="component" value="Chromosome 11"/>
</dbReference>
<dbReference type="GeneID" id="120272166"/>
<evidence type="ECO:0000256" key="4">
    <source>
        <dbReference type="ARBA" id="ARBA00022927"/>
    </source>
</evidence>
<name>A0AB40C514_DIOCR</name>
<dbReference type="InterPro" id="IPR013244">
    <property type="entry name" value="Sec39_domain"/>
</dbReference>
<organism evidence="6 7">
    <name type="scientific">Dioscorea cayennensis subsp. rotundata</name>
    <name type="common">White Guinea yam</name>
    <name type="synonym">Dioscorea rotundata</name>
    <dbReference type="NCBI Taxonomy" id="55577"/>
    <lineage>
        <taxon>Eukaryota</taxon>
        <taxon>Viridiplantae</taxon>
        <taxon>Streptophyta</taxon>
        <taxon>Embryophyta</taxon>
        <taxon>Tracheophyta</taxon>
        <taxon>Spermatophyta</taxon>
        <taxon>Magnoliopsida</taxon>
        <taxon>Liliopsida</taxon>
        <taxon>Dioscoreales</taxon>
        <taxon>Dioscoreaceae</taxon>
        <taxon>Dioscorea</taxon>
    </lineage>
</organism>
<dbReference type="GO" id="GO:0070939">
    <property type="term" value="C:Dsl1/NZR complex"/>
    <property type="evidence" value="ECO:0007669"/>
    <property type="project" value="TreeGrafter"/>
</dbReference>
<keyword evidence="3" id="KW-0256">Endoplasmic reticulum</keyword>
<dbReference type="RefSeq" id="XP_039134861.1">
    <property type="nucleotide sequence ID" value="XM_039278927.1"/>
</dbReference>
<evidence type="ECO:0000256" key="3">
    <source>
        <dbReference type="ARBA" id="ARBA00022824"/>
    </source>
</evidence>
<evidence type="ECO:0000259" key="5">
    <source>
        <dbReference type="Pfam" id="PF08314"/>
    </source>
</evidence>
<keyword evidence="4" id="KW-0653">Protein transport</keyword>
<comment type="subcellular location">
    <subcellularLocation>
        <location evidence="1">Endoplasmic reticulum</location>
    </subcellularLocation>
</comment>
<evidence type="ECO:0000256" key="1">
    <source>
        <dbReference type="ARBA" id="ARBA00004240"/>
    </source>
</evidence>
<dbReference type="PANTHER" id="PTHR15922">
    <property type="entry name" value="NEUROBLASTOMA-AMPLIFIED SEQUENCE"/>
    <property type="match status" value="1"/>
</dbReference>
<dbReference type="GO" id="GO:0000149">
    <property type="term" value="F:SNARE binding"/>
    <property type="evidence" value="ECO:0007669"/>
    <property type="project" value="TreeGrafter"/>
</dbReference>
<dbReference type="GO" id="GO:0015031">
    <property type="term" value="P:protein transport"/>
    <property type="evidence" value="ECO:0007669"/>
    <property type="project" value="UniProtKB-KW"/>
</dbReference>
<keyword evidence="6" id="KW-1185">Reference proteome</keyword>
<keyword evidence="2" id="KW-0813">Transport</keyword>
<protein>
    <submittedName>
        <fullName evidence="7">MAG2-interacting protein 2 isoform X1</fullName>
    </submittedName>
</protein>
<gene>
    <name evidence="7" type="primary">LOC120272166</name>
</gene>
<evidence type="ECO:0000313" key="6">
    <source>
        <dbReference type="Proteomes" id="UP001515500"/>
    </source>
</evidence>
<dbReference type="GO" id="GO:0006890">
    <property type="term" value="P:retrograde vesicle-mediated transport, Golgi to endoplasmic reticulum"/>
    <property type="evidence" value="ECO:0007669"/>
    <property type="project" value="InterPro"/>
</dbReference>
<proteinExistence type="predicted"/>
<sequence>MESVKEEKVEEVLYEIRHHARRSVTPDSSQDSVSVVSTGGFRSYLSLQGLKQFRKKLGGYKKPRTLKRRFSLFVSPGGEHVAVAVGNQIIILQKDDDYMEPCGIFVSNDLQTTFINGSWLEPCGILGVTDEASNLYFIKSNGDEISKSCRSQLKLKSPIKGLIFPSNIKLEKSPFVSNGSSAPHRIGFIFTEDGLFCHVDVTQQPSARNYPVSASSNQLTKKQLPHNVSCLDFHPDLSLVALVGASSVSVNSNDSAGSYSLYLMLITANFEAELMFCSPHFEGLFSPSEDHIYPIASPKVTISMKGKYVATLSLSGCVDIFDMDIDQYSLSLHLSGGQYPDMSNNLLLEQKKYLTDVINLSWWNDHFLILVKKNGRITMYDVSAGRGVSENDLDVSMPLTERVKSYEGYVFLLDATSSGRKICNMDTPDDLNVNSENDNQLDTGKWSWSLMSFLSRSVPEMFMIFISNKNYIAALEFASRHGLDKDEVFKAQWLDSDHGTKAISMFLSKIKDQAFVLSECASKVGSTEEITKALLSYGLHITDQYKFLDTTDNECNLIWDFRLIRLKLLQYRDSLETFVGINMGRFLAQEYVKFRALPLTESAISLAESGKIGALNLLFKRHPYSLSSRILDILSAIPETVPVQTYGQLLPGRSPPNTFALREDDWLECQKMVEYMNQMTASSDIFPTEIILKHSRGFLWPSANELTEWYKKRARDIDNLSGQLDNGLSLVEVACRKGITELQKFCEMISYLHQLIYSDEIHETLSMSLGTWEQLSDYEKFRVMLKGVQEDNVVERLRKRAIPFMCDQFTFQTWDSECEVREHTVKDYEQGDSFLVRWLKEVAAENKLDICLSVFENACGDSPIAGLFKDVSELIETTLQCIYLCSLTDQWNIMASILSKLPRKTLRDKSANDDKELSPKHVDKLEKRIKIAEGHVEVGRLLVYYQVPKPISFFPIAQSDEKNVKQLLHLILSKFGRRQPGRSDHDWANMWRDMQCFQEKAFPFLDVEYMLIEFIRGLLKAGKFSLARNYLKGTGTVILDSEKTENLVIQAAREYFFSASSLACIEIWKAKECLNLLPNNKNVQAESDLIDVLTIRLPNLGVTILPMQFRQIRNPMEIINMAIASQNGVYLNVDELIEIAKLLGLRSIDDIASVEEAIAREAAVAGDLQLAFDLCIALAKKGHGPVWDLCAAIARGPDLDNMDLSSRKKLLGFSLSHCDEESVGELLNAWKEVDLQSQCERLMISTQTCPPNFSVQGSSIVSLPVHSTQDIFDLRASSELLNSPTHKCQADDQFNYQNVEHILSQVSKNSFREDGISLDSVLRENRKILAFSALELPWLQELSGNAKYCEKAIPGEQIPFGKNYISTRAQALVTILYWLAENDFAPKDDLIVSLSKAVMEPPVTDEEDVLGCSFLLNLADAFHGVAIIEEQLNRREVHHEVYSIMNIGMIFSSLHNSCAGCSNPDQRRKLLLHKFQESHVPLRSDGLDQIDQAQSTFWREWIIKLEEQKRLADQARTLEQLIPGVETARFLAGDIKYIKSAIFSFVDSVKLDKRHILKDAVMLADKFGLNRSEVLLRFFGCALVSYHWENDDILAEISEFREDIVTCAKDVIDMISSVVYPEIEGQNKVRLSYIYSILSACYLRLRRTEDPAMLALLDQGHKHMLEAFQFYKILEQECQKVFFINALNFKNIADLSDLNFEHFNQEIVNNIHESTVEPLANMVRVLVGIYNDSSEKGLISWQDVYKHHVIGLLASLESKTASRSDCVDPGELHTLIGEIALSYDSCKKYIRALSESDALNILGRYCTLSIPCSFSGSLKNESMWKSCLIMLLNFWVKMIDDIVGGENNEVPCEKPAYFGVKHLSRSLKVFKRLVTEGEISANHGWCTVSSYCKSILACGLSADVSVFCQAMVFSGCGFNSVAEVYYDTELTSTNLSSDDKGTQLIDLYINLLSRVLLDLSRGVSEHQKLHLLLSSLSRFGGKYIEDLKKTRHAVWEKLSVFSDNMQLESHVRVYTLELMQSVTGQNLKSLPTELVSQVEPWDAWDGSFWKKDSVSTEQGDNAPRSITSNLVALRSTQLAVTISPNIKISPEDLLTLESAVSCFLHISQFATSLDDLHVLQSVLEEWGELFSSKSEKEKTSESLEELNNWSSDDWDEGWEDLPEEPIQSEGKQEGSVCVQPLHKCWMEILRRLVGLSRLDAVLKLLDRSLSKRDGTLLDEDDTQCLLQLVLEIDCFTALKVVLLLPYEVPRIHCLHLIEAKLKDESISMVSAADDGECLMLIAYSGVLRDITNNPAFKKVFSFVCYSVGRIARLCQEDLLRRNGDGNKATLNQSLLFARVVFPSFVSELIKARQYLLAGTFVSQWMHLPTSLTLINIIEASLRKYLEGEALQAHASKVHEPGQSEMNSYGSLVCTVSCLRDKLSTLVQSALSALQTDIVR</sequence>
<dbReference type="SUPFAM" id="SSF50978">
    <property type="entry name" value="WD40 repeat-like"/>
    <property type="match status" value="1"/>
</dbReference>
<dbReference type="InterPro" id="IPR036322">
    <property type="entry name" value="WD40_repeat_dom_sf"/>
</dbReference>
<dbReference type="Pfam" id="PF08314">
    <property type="entry name" value="Sec39"/>
    <property type="match status" value="1"/>
</dbReference>
<evidence type="ECO:0000256" key="2">
    <source>
        <dbReference type="ARBA" id="ARBA00022448"/>
    </source>
</evidence>
<accession>A0AB40C514</accession>
<evidence type="ECO:0000313" key="7">
    <source>
        <dbReference type="RefSeq" id="XP_039134861.1"/>
    </source>
</evidence>
<feature type="domain" description="Sec39" evidence="5">
    <location>
        <begin position="603"/>
        <end position="1235"/>
    </location>
</feature>
<reference evidence="7" key="1">
    <citation type="submission" date="2025-08" db="UniProtKB">
        <authorList>
            <consortium name="RefSeq"/>
        </authorList>
    </citation>
    <scope>IDENTIFICATION</scope>
</reference>
<dbReference type="PANTHER" id="PTHR15922:SF2">
    <property type="entry name" value="NBAS SUBUNIT OF NRZ TETHERING COMPLEX"/>
    <property type="match status" value="1"/>
</dbReference>